<dbReference type="Proteomes" id="UP000422519">
    <property type="component" value="Chromosome"/>
</dbReference>
<keyword evidence="1" id="KW-0812">Transmembrane</keyword>
<proteinExistence type="predicted"/>
<evidence type="ECO:0000313" key="2">
    <source>
        <dbReference type="EMBL" id="BBM93130.1"/>
    </source>
</evidence>
<keyword evidence="1" id="KW-0472">Membrane</keyword>
<feature type="transmembrane region" description="Helical" evidence="1">
    <location>
        <begin position="12"/>
        <end position="33"/>
    </location>
</feature>
<dbReference type="EMBL" id="AP019863">
    <property type="protein sequence ID" value="BBM93130.1"/>
    <property type="molecule type" value="Genomic_DNA"/>
</dbReference>
<dbReference type="AlphaFoldDB" id="A0AAD1LSZ5"/>
<reference evidence="2" key="1">
    <citation type="journal article" date="2019" name="Front. Microbiol.">
        <title>Genomic features of Rickettsia heilongjiangensis revealed by intraspecies comparison and detailed comparison with Rickettsia japonica.</title>
        <authorList>
            <person name="Kasama K."/>
            <person name="Fujita H."/>
            <person name="Yamamoto S."/>
            <person name="Ooka T."/>
            <person name="Gotoh Y."/>
            <person name="Ogura Y."/>
            <person name="Ando S."/>
            <person name="Hayashi T."/>
        </authorList>
    </citation>
    <scope>NUCLEOTIDE SEQUENCE</scope>
    <source>
        <strain evidence="2">HCN-13</strain>
    </source>
</reference>
<evidence type="ECO:0000313" key="3">
    <source>
        <dbReference type="Proteomes" id="UP000422519"/>
    </source>
</evidence>
<sequence>MNNCLLKIDNKVKFLVVVKLALLHGSYVIPAFAGMTSSRGLRLLAMTTLASTQAKFISIYSCEMKSCYTKFNLKNWLRRLCKSSDTHLLSIRSAPRLTDSLLFSKLNEYTKR</sequence>
<protein>
    <submittedName>
        <fullName evidence="2">Uncharacterized protein</fullName>
    </submittedName>
</protein>
<keyword evidence="1" id="KW-1133">Transmembrane helix</keyword>
<organism evidence="2 3">
    <name type="scientific">Rickettsia conorii subsp. heilongjiangensis</name>
    <dbReference type="NCBI Taxonomy" id="226665"/>
    <lineage>
        <taxon>Bacteria</taxon>
        <taxon>Pseudomonadati</taxon>
        <taxon>Pseudomonadota</taxon>
        <taxon>Alphaproteobacteria</taxon>
        <taxon>Rickettsiales</taxon>
        <taxon>Rickettsiaceae</taxon>
        <taxon>Rickettsieae</taxon>
        <taxon>Rickettsia</taxon>
        <taxon>spotted fever group</taxon>
    </lineage>
</organism>
<evidence type="ECO:0000256" key="1">
    <source>
        <dbReference type="SAM" id="Phobius"/>
    </source>
</evidence>
<accession>A0AAD1LSZ5</accession>
<name>A0AAD1LSZ5_RICCR</name>
<gene>
    <name evidence="2" type="ORF">RHHCN13_08280</name>
</gene>